<dbReference type="InterPro" id="IPR033118">
    <property type="entry name" value="EXPERA"/>
</dbReference>
<evidence type="ECO:0000256" key="4">
    <source>
        <dbReference type="ARBA" id="ARBA00022989"/>
    </source>
</evidence>
<dbReference type="OMA" id="VQMLMYM"/>
<reference evidence="10" key="3">
    <citation type="submission" date="2025-08" db="UniProtKB">
        <authorList>
            <consortium name="Ensembl"/>
        </authorList>
    </citation>
    <scope>IDENTIFICATION</scope>
</reference>
<comment type="subcellular location">
    <subcellularLocation>
        <location evidence="1">Endomembrane system</location>
        <topology evidence="1">Multi-pass membrane protein</topology>
    </subcellularLocation>
</comment>
<evidence type="ECO:0000313" key="10">
    <source>
        <dbReference type="Ensembl" id="ENSELUP00000032353.2"/>
    </source>
</evidence>
<keyword evidence="11" id="KW-1185">Reference proteome</keyword>
<evidence type="ECO:0000259" key="9">
    <source>
        <dbReference type="PROSITE" id="PS51751"/>
    </source>
</evidence>
<evidence type="ECO:0000256" key="1">
    <source>
        <dbReference type="ARBA" id="ARBA00004127"/>
    </source>
</evidence>
<dbReference type="CTD" id="405880"/>
<dbReference type="Proteomes" id="UP000265140">
    <property type="component" value="Chromosome 3"/>
</dbReference>
<dbReference type="GO" id="GO:0055088">
    <property type="term" value="P:lipid homeostasis"/>
    <property type="evidence" value="ECO:0007669"/>
    <property type="project" value="TreeGrafter"/>
</dbReference>
<dbReference type="PANTHER" id="PTHR14568">
    <property type="entry name" value="TRANSMEMBRANE SUPERFAMILY 6 MEMBER 1/2"/>
    <property type="match status" value="1"/>
</dbReference>
<reference evidence="10" key="2">
    <citation type="submission" date="2020-02" db="EMBL/GenBank/DDBJ databases">
        <title>Esox lucius (northern pike) genome, fEsoLuc1, primary haplotype.</title>
        <authorList>
            <person name="Myers G."/>
            <person name="Karagic N."/>
            <person name="Meyer A."/>
            <person name="Pippel M."/>
            <person name="Reichard M."/>
            <person name="Winkler S."/>
            <person name="Tracey A."/>
            <person name="Sims Y."/>
            <person name="Howe K."/>
            <person name="Rhie A."/>
            <person name="Formenti G."/>
            <person name="Durbin R."/>
            <person name="Fedrigo O."/>
            <person name="Jarvis E.D."/>
        </authorList>
    </citation>
    <scope>NUCLEOTIDE SEQUENCE [LARGE SCALE GENOMIC DNA]</scope>
</reference>
<feature type="transmembrane region" description="Helical" evidence="8">
    <location>
        <begin position="174"/>
        <end position="193"/>
    </location>
</feature>
<dbReference type="OrthoDB" id="8181520at2759"/>
<evidence type="ECO:0000256" key="7">
    <source>
        <dbReference type="PROSITE-ProRule" id="PRU01087"/>
    </source>
</evidence>
<dbReference type="GO" id="GO:0005789">
    <property type="term" value="C:endoplasmic reticulum membrane"/>
    <property type="evidence" value="ECO:0007669"/>
    <property type="project" value="TreeGrafter"/>
</dbReference>
<dbReference type="GeneTree" id="ENSGT00390000012913"/>
<evidence type="ECO:0000313" key="11">
    <source>
        <dbReference type="Proteomes" id="UP000265140"/>
    </source>
</evidence>
<protein>
    <recommendedName>
        <fullName evidence="9">EXPERA domain-containing protein</fullName>
    </recommendedName>
</protein>
<dbReference type="Pfam" id="PF26083">
    <property type="entry name" value="TM_Tm6sf2"/>
    <property type="match status" value="1"/>
</dbReference>
<feature type="domain" description="EXPERA" evidence="9">
    <location>
        <begin position="64"/>
        <end position="189"/>
    </location>
</feature>
<feature type="transmembrane region" description="Helical" evidence="8">
    <location>
        <begin position="143"/>
        <end position="168"/>
    </location>
</feature>
<feature type="transmembrane region" description="Helical" evidence="8">
    <location>
        <begin position="222"/>
        <end position="243"/>
    </location>
</feature>
<dbReference type="Pfam" id="PF05241">
    <property type="entry name" value="EBP"/>
    <property type="match status" value="1"/>
</dbReference>
<evidence type="ECO:0000256" key="2">
    <source>
        <dbReference type="ARBA" id="ARBA00022692"/>
    </source>
</evidence>
<evidence type="ECO:0000256" key="5">
    <source>
        <dbReference type="ARBA" id="ARBA00023136"/>
    </source>
</evidence>
<dbReference type="STRING" id="8010.ENSELUP00000032353"/>
<feature type="transmembrane region" description="Helical" evidence="8">
    <location>
        <begin position="67"/>
        <end position="86"/>
    </location>
</feature>
<sequence>MQLPVEICVFLLSLVAPLILYTMNTVVKEPVMVLTVGAAVLYIVPYIIAFLVLNLLALQHWEDIDHLVYVFAVFSFTCLVGLTNALEQDGFISGYMGFYLKKGEPHLTAAYAIMMNYWEGIIHFLLFLLMIHRMFKGKSYRSMALIWAGSSIAHQIVFITGVVIGKYGSNVGPAFWRNLPFLLLSIWGAALLFRSPRELPTIHEDEVALEQKRSLLGRPVDLILSLLLLATMAFSVFRGIVVLDCPLDTCFTYIYQYEPYLKDPVAFPRITMLLYLFYALPLLAAFVYALWTPGCTWMLDWTMFIAGAIAQTQWCHIGGSLHSRTPFTYRIPTDQWLPVIILNGLYVATPILLAIRCRVSPAFLMPTGQTNQEDKGKTNQEKKNN</sequence>
<name>A0A3P8ZVM1_ESOLU</name>
<dbReference type="Ensembl" id="ENSELUT00000003427.3">
    <property type="protein sequence ID" value="ENSELUP00000032353.2"/>
    <property type="gene ID" value="ENSELUG00000010244.3"/>
</dbReference>
<feature type="domain" description="EXPERA" evidence="9">
    <location>
        <begin position="220"/>
        <end position="354"/>
    </location>
</feature>
<organism evidence="10 11">
    <name type="scientific">Esox lucius</name>
    <name type="common">Northern pike</name>
    <dbReference type="NCBI Taxonomy" id="8010"/>
    <lineage>
        <taxon>Eukaryota</taxon>
        <taxon>Metazoa</taxon>
        <taxon>Chordata</taxon>
        <taxon>Craniata</taxon>
        <taxon>Vertebrata</taxon>
        <taxon>Euteleostomi</taxon>
        <taxon>Actinopterygii</taxon>
        <taxon>Neopterygii</taxon>
        <taxon>Teleostei</taxon>
        <taxon>Protacanthopterygii</taxon>
        <taxon>Esociformes</taxon>
        <taxon>Esocidae</taxon>
        <taxon>Esox</taxon>
    </lineage>
</organism>
<feature type="transmembrane region" description="Helical" evidence="8">
    <location>
        <begin position="7"/>
        <end position="27"/>
    </location>
</feature>
<dbReference type="PANTHER" id="PTHR14568:SF9">
    <property type="entry name" value="TRANSMEMBRANE 6 SUPERFAMILY MEMBER 2"/>
    <property type="match status" value="1"/>
</dbReference>
<keyword evidence="2 7" id="KW-0812">Transmembrane</keyword>
<dbReference type="KEGG" id="els:105020823"/>
<feature type="transmembrane region" description="Helical" evidence="8">
    <location>
        <begin position="272"/>
        <end position="291"/>
    </location>
</feature>
<feature type="transmembrane region" description="Helical" evidence="8">
    <location>
        <begin position="106"/>
        <end position="131"/>
    </location>
</feature>
<evidence type="ECO:0000256" key="6">
    <source>
        <dbReference type="ARBA" id="ARBA00034760"/>
    </source>
</evidence>
<reference evidence="10" key="4">
    <citation type="submission" date="2025-09" db="UniProtKB">
        <authorList>
            <consortium name="Ensembl"/>
        </authorList>
    </citation>
    <scope>IDENTIFICATION</scope>
</reference>
<dbReference type="GeneID" id="105020823"/>
<dbReference type="Bgee" id="ENSELUG00000010244">
    <property type="expression patterns" value="Expressed in digestive tract and 3 other cell types or tissues"/>
</dbReference>
<feature type="transmembrane region" description="Helical" evidence="8">
    <location>
        <begin position="33"/>
        <end position="55"/>
    </location>
</feature>
<reference evidence="11" key="1">
    <citation type="journal article" date="2014" name="PLoS ONE">
        <title>The genome and linkage map of the northern pike (Esox lucius): conserved synteny revealed between the salmonid sister group and the Neoteleostei.</title>
        <authorList>
            <person name="Rondeau E.B."/>
            <person name="Minkley D.R."/>
            <person name="Leong J.S."/>
            <person name="Messmer A.M."/>
            <person name="Jantzen J.R."/>
            <person name="von Schalburg K.R."/>
            <person name="Lemon C."/>
            <person name="Bird N.H."/>
            <person name="Koop B.F."/>
        </authorList>
    </citation>
    <scope>NUCLEOTIDE SEQUENCE</scope>
</reference>
<feature type="transmembrane region" description="Helical" evidence="8">
    <location>
        <begin position="335"/>
        <end position="355"/>
    </location>
</feature>
<dbReference type="GO" id="GO:0019216">
    <property type="term" value="P:regulation of lipid metabolic process"/>
    <property type="evidence" value="ECO:0007669"/>
    <property type="project" value="TreeGrafter"/>
</dbReference>
<dbReference type="AlphaFoldDB" id="A0A3P8ZVM1"/>
<dbReference type="PROSITE" id="PS51751">
    <property type="entry name" value="EXPERA"/>
    <property type="match status" value="2"/>
</dbReference>
<evidence type="ECO:0000256" key="8">
    <source>
        <dbReference type="SAM" id="Phobius"/>
    </source>
</evidence>
<dbReference type="RefSeq" id="XP_010886440.2">
    <property type="nucleotide sequence ID" value="XM_010888138.4"/>
</dbReference>
<keyword evidence="5 7" id="KW-0472">Membrane</keyword>
<dbReference type="GO" id="GO:0033116">
    <property type="term" value="C:endoplasmic reticulum-Golgi intermediate compartment membrane"/>
    <property type="evidence" value="ECO:0007669"/>
    <property type="project" value="TreeGrafter"/>
</dbReference>
<keyword evidence="4 7" id="KW-1133">Transmembrane helix</keyword>
<comment type="similarity">
    <text evidence="6">Belongs to the TM6SF family.</text>
</comment>
<evidence type="ECO:0000256" key="3">
    <source>
        <dbReference type="ARBA" id="ARBA00022737"/>
    </source>
</evidence>
<accession>A0A3P8ZVM1</accession>
<keyword evidence="3" id="KW-0677">Repeat</keyword>
<dbReference type="CDD" id="cd21106">
    <property type="entry name" value="TM6SF1-like"/>
    <property type="match status" value="1"/>
</dbReference>
<dbReference type="InterPro" id="IPR047195">
    <property type="entry name" value="TM6SF1-like"/>
</dbReference>
<dbReference type="InterPro" id="IPR059044">
    <property type="entry name" value="TM_Tm6sf1/2"/>
</dbReference>
<dbReference type="InParanoid" id="A0A3P8ZVM1"/>
<proteinExistence type="inferred from homology"/>
<feature type="transmembrane region" description="Helical" evidence="8">
    <location>
        <begin position="303"/>
        <end position="323"/>
    </location>
</feature>